<dbReference type="HOGENOM" id="CLU_124473_1_0_9"/>
<dbReference type="Proteomes" id="UP000007488">
    <property type="component" value="Chromosome"/>
</dbReference>
<name>F0STW6_SYNGF</name>
<dbReference type="OrthoDB" id="68032at2"/>
<protein>
    <recommendedName>
        <fullName evidence="1">HD domain-containing protein</fullName>
    </recommendedName>
</protein>
<keyword evidence="3" id="KW-1185">Reference proteome</keyword>
<proteinExistence type="predicted"/>
<dbReference type="eggNOG" id="COG2206">
    <property type="taxonomic scope" value="Bacteria"/>
</dbReference>
<dbReference type="InterPro" id="IPR006674">
    <property type="entry name" value="HD_domain"/>
</dbReference>
<organism evidence="2 3">
    <name type="scientific">Syntrophobotulus glycolicus (strain DSM 8271 / FlGlyR)</name>
    <dbReference type="NCBI Taxonomy" id="645991"/>
    <lineage>
        <taxon>Bacteria</taxon>
        <taxon>Bacillati</taxon>
        <taxon>Bacillota</taxon>
        <taxon>Clostridia</taxon>
        <taxon>Eubacteriales</taxon>
        <taxon>Desulfitobacteriaceae</taxon>
        <taxon>Syntrophobotulus</taxon>
    </lineage>
</organism>
<reference evidence="3" key="2">
    <citation type="submission" date="2011-02" db="EMBL/GenBank/DDBJ databases">
        <title>The complete genome of Syntrophobotulus glycolicus DSM 8271.</title>
        <authorList>
            <person name="Lucas S."/>
            <person name="Copeland A."/>
            <person name="Lapidus A."/>
            <person name="Bruce D."/>
            <person name="Goodwin L."/>
            <person name="Pitluck S."/>
            <person name="Kyrpides N."/>
            <person name="Mavromatis K."/>
            <person name="Pagani I."/>
            <person name="Ivanova N."/>
            <person name="Mikhailova N."/>
            <person name="Chertkov O."/>
            <person name="Held B."/>
            <person name="Detter J.C."/>
            <person name="Tapia R."/>
            <person name="Han C."/>
            <person name="Land M."/>
            <person name="Hauser L."/>
            <person name="Markowitz V."/>
            <person name="Cheng J.-F."/>
            <person name="Hugenholtz P."/>
            <person name="Woyke T."/>
            <person name="Wu D."/>
            <person name="Spring S."/>
            <person name="Schroeder M."/>
            <person name="Brambilla E."/>
            <person name="Klenk H.-P."/>
            <person name="Eisen J.A."/>
        </authorList>
    </citation>
    <scope>NUCLEOTIDE SEQUENCE [LARGE SCALE GENOMIC DNA]</scope>
    <source>
        <strain evidence="3">DSM 8271 / FlGlyR</strain>
    </source>
</reference>
<evidence type="ECO:0000313" key="3">
    <source>
        <dbReference type="Proteomes" id="UP000007488"/>
    </source>
</evidence>
<evidence type="ECO:0000313" key="2">
    <source>
        <dbReference type="EMBL" id="ADY56489.1"/>
    </source>
</evidence>
<dbReference type="Pfam" id="PF01966">
    <property type="entry name" value="HD"/>
    <property type="match status" value="1"/>
</dbReference>
<dbReference type="STRING" id="645991.Sgly_2200"/>
<gene>
    <name evidence="2" type="ordered locus">Sgly_2200</name>
</gene>
<dbReference type="SUPFAM" id="SSF109604">
    <property type="entry name" value="HD-domain/PDEase-like"/>
    <property type="match status" value="1"/>
</dbReference>
<reference evidence="2 3" key="1">
    <citation type="journal article" date="2011" name="Stand. Genomic Sci.">
        <title>Complete genome sequence of Syntrophobotulus glycolicus type strain (FlGlyR).</title>
        <authorList>
            <person name="Han C."/>
            <person name="Mwirichia R."/>
            <person name="Chertkov O."/>
            <person name="Held B."/>
            <person name="Lapidus A."/>
            <person name="Nolan M."/>
            <person name="Lucas S."/>
            <person name="Hammon N."/>
            <person name="Deshpande S."/>
            <person name="Cheng J.F."/>
            <person name="Tapia R."/>
            <person name="Goodwin L."/>
            <person name="Pitluck S."/>
            <person name="Huntemann M."/>
            <person name="Liolios K."/>
            <person name="Ivanova N."/>
            <person name="Pagani I."/>
            <person name="Mavromatis K."/>
            <person name="Ovchinikova G."/>
            <person name="Pati A."/>
            <person name="Chen A."/>
            <person name="Palaniappan K."/>
            <person name="Land M."/>
            <person name="Hauser L."/>
            <person name="Brambilla E.M."/>
            <person name="Rohde M."/>
            <person name="Spring S."/>
            <person name="Sikorski J."/>
            <person name="Goker M."/>
            <person name="Woyke T."/>
            <person name="Bristow J."/>
            <person name="Eisen J.A."/>
            <person name="Markowitz V."/>
            <person name="Hugenholtz P."/>
            <person name="Kyrpides N.C."/>
            <person name="Klenk H.P."/>
            <person name="Detter J.C."/>
        </authorList>
    </citation>
    <scope>NUCLEOTIDE SEQUENCE [LARGE SCALE GENOMIC DNA]</scope>
    <source>
        <strain evidence="3">DSM 8271 / FlGlyR</strain>
    </source>
</reference>
<dbReference type="RefSeq" id="WP_013625354.1">
    <property type="nucleotide sequence ID" value="NC_015172.1"/>
</dbReference>
<dbReference type="AlphaFoldDB" id="F0STW6"/>
<dbReference type="KEGG" id="sgy:Sgly_2200"/>
<dbReference type="Gene3D" id="1.10.3210.10">
    <property type="entry name" value="Hypothetical protein af1432"/>
    <property type="match status" value="1"/>
</dbReference>
<accession>F0STW6</accession>
<feature type="domain" description="HD" evidence="1">
    <location>
        <begin position="61"/>
        <end position="161"/>
    </location>
</feature>
<sequence length="164" mass="19147">MFYRVIQLYKAVFPKITPKEKAFVEEILSPSQTNLFYQQSPVEQRHALDVAGDLPAQGLSEDEFHTLMTAALLHDCGKSLFHLYLWQRVFIVLFFHLPFSLQERICLKKNLLTKTIRIHKRHPIWGSFLARKTGATPEVQHLIKHHHKPKSNLGLLLYHADNRN</sequence>
<evidence type="ECO:0000259" key="1">
    <source>
        <dbReference type="Pfam" id="PF01966"/>
    </source>
</evidence>
<dbReference type="EMBL" id="CP002547">
    <property type="protein sequence ID" value="ADY56489.1"/>
    <property type="molecule type" value="Genomic_DNA"/>
</dbReference>